<dbReference type="PANTHER" id="PTHR43808:SF31">
    <property type="entry name" value="N-ACETYL-L-CITRULLINE DEACETYLASE"/>
    <property type="match status" value="1"/>
</dbReference>
<accession>A0ABX7IDJ6</accession>
<evidence type="ECO:0000256" key="1">
    <source>
        <dbReference type="ARBA" id="ARBA00001947"/>
    </source>
</evidence>
<dbReference type="PANTHER" id="PTHR43808">
    <property type="entry name" value="ACETYLORNITHINE DEACETYLASE"/>
    <property type="match status" value="1"/>
</dbReference>
<keyword evidence="5" id="KW-0170">Cobalt</keyword>
<reference evidence="7 8" key="1">
    <citation type="submission" date="2020-06" db="EMBL/GenBank/DDBJ databases">
        <title>Dyadobacter sandarakinus sp. nov., isolated from the soil of the Arctic Yellow River Station.</title>
        <authorList>
            <person name="Zhang Y."/>
            <person name="Peng F."/>
        </authorList>
    </citation>
    <scope>NUCLEOTIDE SEQUENCE [LARGE SCALE GENOMIC DNA]</scope>
    <source>
        <strain evidence="7 8">Q3-56</strain>
    </source>
</reference>
<protein>
    <submittedName>
        <fullName evidence="7">M20 family metallo-hydrolase</fullName>
    </submittedName>
</protein>
<dbReference type="CDD" id="cd05651">
    <property type="entry name" value="M20_ArgE_DapE-like"/>
    <property type="match status" value="1"/>
</dbReference>
<keyword evidence="3" id="KW-0378">Hydrolase</keyword>
<dbReference type="Pfam" id="PF07687">
    <property type="entry name" value="M20_dimer"/>
    <property type="match status" value="1"/>
</dbReference>
<gene>
    <name evidence="7" type="ORF">HWI92_15645</name>
</gene>
<evidence type="ECO:0000259" key="6">
    <source>
        <dbReference type="Pfam" id="PF07687"/>
    </source>
</evidence>
<dbReference type="Pfam" id="PF01546">
    <property type="entry name" value="Peptidase_M20"/>
    <property type="match status" value="1"/>
</dbReference>
<evidence type="ECO:0000256" key="2">
    <source>
        <dbReference type="ARBA" id="ARBA00022723"/>
    </source>
</evidence>
<evidence type="ECO:0000313" key="7">
    <source>
        <dbReference type="EMBL" id="QRR04224.1"/>
    </source>
</evidence>
<comment type="cofactor">
    <cofactor evidence="1">
        <name>Zn(2+)</name>
        <dbReference type="ChEBI" id="CHEBI:29105"/>
    </cofactor>
</comment>
<dbReference type="InterPro" id="IPR036264">
    <property type="entry name" value="Bact_exopeptidase_dim_dom"/>
</dbReference>
<dbReference type="PROSITE" id="PS00758">
    <property type="entry name" value="ARGE_DAPE_CPG2_1"/>
    <property type="match status" value="1"/>
</dbReference>
<dbReference type="InterPro" id="IPR011650">
    <property type="entry name" value="Peptidase_M20_dimer"/>
</dbReference>
<dbReference type="Proteomes" id="UP000612680">
    <property type="component" value="Chromosome"/>
</dbReference>
<feature type="domain" description="Peptidase M20 dimerisation" evidence="6">
    <location>
        <begin position="177"/>
        <end position="278"/>
    </location>
</feature>
<evidence type="ECO:0000256" key="4">
    <source>
        <dbReference type="ARBA" id="ARBA00022833"/>
    </source>
</evidence>
<dbReference type="SUPFAM" id="SSF53187">
    <property type="entry name" value="Zn-dependent exopeptidases"/>
    <property type="match status" value="1"/>
</dbReference>
<name>A0ABX7IDJ6_9BACT</name>
<dbReference type="SUPFAM" id="SSF55031">
    <property type="entry name" value="Bacterial exopeptidase dimerisation domain"/>
    <property type="match status" value="1"/>
</dbReference>
<keyword evidence="4" id="KW-0862">Zinc</keyword>
<evidence type="ECO:0000313" key="8">
    <source>
        <dbReference type="Proteomes" id="UP000612680"/>
    </source>
</evidence>
<organism evidence="7 8">
    <name type="scientific">Dyadobacter sandarakinus</name>
    <dbReference type="NCBI Taxonomy" id="2747268"/>
    <lineage>
        <taxon>Bacteria</taxon>
        <taxon>Pseudomonadati</taxon>
        <taxon>Bacteroidota</taxon>
        <taxon>Cytophagia</taxon>
        <taxon>Cytophagales</taxon>
        <taxon>Spirosomataceae</taxon>
        <taxon>Dyadobacter</taxon>
    </lineage>
</organism>
<sequence>MLTASSVKEAMLQTLSADAIALLKQLIETPSFSREEAHTASLLEAFLQARGISFNRKKNNIWAYNLHFDPAKPTILLNSHHDTVKPNKSWTLDPFVASEADGKLYGLGSNDAGGCLVSLIAAFCYFYDQQNLGYNIVLAATAEEEVSGKEGLEIVVPELPEIAFAIVGEPTEMHLAVAEKGLLVLDCTAKGISGHAAREEGENAIYKALQDIGWVKSYQFPKVSETLGPIKMSVTIINAGTQHNVVPDACTFTIDVRVTDAYTLEEVVQIIRSNISSEVSPRSIRLRPSSIPVDHPIVQAGVSLGRTTYGSPTTSDQALLDCPSLKMGPGHSARSHSADEFIYLHEIKAGIRQYITMLEAVVTKNNPQE</sequence>
<dbReference type="Gene3D" id="3.40.630.10">
    <property type="entry name" value="Zn peptidases"/>
    <property type="match status" value="1"/>
</dbReference>
<dbReference type="InterPro" id="IPR001261">
    <property type="entry name" value="ArgE/DapE_CS"/>
</dbReference>
<dbReference type="InterPro" id="IPR050072">
    <property type="entry name" value="Peptidase_M20A"/>
</dbReference>
<evidence type="ECO:0000256" key="5">
    <source>
        <dbReference type="ARBA" id="ARBA00023285"/>
    </source>
</evidence>
<evidence type="ECO:0000256" key="3">
    <source>
        <dbReference type="ARBA" id="ARBA00022801"/>
    </source>
</evidence>
<dbReference type="EMBL" id="CP056775">
    <property type="protein sequence ID" value="QRR04224.1"/>
    <property type="molecule type" value="Genomic_DNA"/>
</dbReference>
<dbReference type="InterPro" id="IPR002933">
    <property type="entry name" value="Peptidase_M20"/>
</dbReference>
<dbReference type="Gene3D" id="3.30.70.360">
    <property type="match status" value="1"/>
</dbReference>
<keyword evidence="2" id="KW-0479">Metal-binding</keyword>
<keyword evidence="8" id="KW-1185">Reference proteome</keyword>
<proteinExistence type="predicted"/>